<dbReference type="RefSeq" id="WP_154425048.1">
    <property type="nucleotide sequence ID" value="NZ_VUNN01000006.1"/>
</dbReference>
<comment type="caution">
    <text evidence="2">The sequence shown here is derived from an EMBL/GenBank/DDBJ whole genome shotgun (WGS) entry which is preliminary data.</text>
</comment>
<keyword evidence="1" id="KW-0472">Membrane</keyword>
<reference evidence="2 3" key="1">
    <citation type="submission" date="2019-08" db="EMBL/GenBank/DDBJ databases">
        <title>In-depth cultivation of the pig gut microbiome towards novel bacterial diversity and tailored functional studies.</title>
        <authorList>
            <person name="Wylensek D."/>
            <person name="Hitch T.C.A."/>
            <person name="Clavel T."/>
        </authorList>
    </citation>
    <scope>NUCLEOTIDE SEQUENCE [LARGE SCALE GENOMIC DNA]</scope>
    <source>
        <strain evidence="2 3">NM-380-WT-3C1</strain>
    </source>
</reference>
<feature type="transmembrane region" description="Helical" evidence="1">
    <location>
        <begin position="112"/>
        <end position="131"/>
    </location>
</feature>
<evidence type="ECO:0000313" key="3">
    <source>
        <dbReference type="Proteomes" id="UP000460549"/>
    </source>
</evidence>
<keyword evidence="3" id="KW-1185">Reference proteome</keyword>
<dbReference type="AlphaFoldDB" id="A0A7X2PC01"/>
<name>A0A7X2PC01_9SPIO</name>
<accession>A0A7X2PC01</accession>
<feature type="transmembrane region" description="Helical" evidence="1">
    <location>
        <begin position="21"/>
        <end position="39"/>
    </location>
</feature>
<keyword evidence="1" id="KW-1133">Transmembrane helix</keyword>
<organism evidence="2 3">
    <name type="scientific">Bullifex porci</name>
    <dbReference type="NCBI Taxonomy" id="2606638"/>
    <lineage>
        <taxon>Bacteria</taxon>
        <taxon>Pseudomonadati</taxon>
        <taxon>Spirochaetota</taxon>
        <taxon>Spirochaetia</taxon>
        <taxon>Spirochaetales</taxon>
        <taxon>Spirochaetaceae</taxon>
        <taxon>Bullifex</taxon>
    </lineage>
</organism>
<proteinExistence type="predicted"/>
<gene>
    <name evidence="2" type="ORF">FYJ80_04690</name>
</gene>
<feature type="transmembrane region" description="Helical" evidence="1">
    <location>
        <begin position="138"/>
        <end position="157"/>
    </location>
</feature>
<keyword evidence="1" id="KW-0812">Transmembrane</keyword>
<dbReference type="EMBL" id="VUNN01000006">
    <property type="protein sequence ID" value="MSU06072.1"/>
    <property type="molecule type" value="Genomic_DNA"/>
</dbReference>
<protein>
    <submittedName>
        <fullName evidence="2">Uncharacterized protein</fullName>
    </submittedName>
</protein>
<evidence type="ECO:0000313" key="2">
    <source>
        <dbReference type="EMBL" id="MSU06072.1"/>
    </source>
</evidence>
<dbReference type="Proteomes" id="UP000460549">
    <property type="component" value="Unassembled WGS sequence"/>
</dbReference>
<feature type="transmembrane region" description="Helical" evidence="1">
    <location>
        <begin position="51"/>
        <end position="75"/>
    </location>
</feature>
<evidence type="ECO:0000256" key="1">
    <source>
        <dbReference type="SAM" id="Phobius"/>
    </source>
</evidence>
<feature type="transmembrane region" description="Helical" evidence="1">
    <location>
        <begin position="87"/>
        <end position="106"/>
    </location>
</feature>
<sequence>MGSRKGIKEWLRKKVVSIKRNPQKIGLIAFAITFLYYSLNLTCISNTTAKIQGSGMGLCGFVTMLFSMLSLLCYMNSFPRRKKVNKPMLIIFIVMIGIILFCDYRYRDLVYYAVALSANPIVITESTIYILEAYNMLLTHMILLVVSLVLMALGPVFKMLLNKINTNVNIDGYDKMEAIDISAEE</sequence>